<evidence type="ECO:0000256" key="8">
    <source>
        <dbReference type="PROSITE-ProRule" id="PRU01145"/>
    </source>
</evidence>
<evidence type="ECO:0000259" key="10">
    <source>
        <dbReference type="Pfam" id="PF08790"/>
    </source>
</evidence>
<feature type="domain" description="Zinc finger C2H2 LYAR-type" evidence="10">
    <location>
        <begin position="30"/>
        <end position="57"/>
    </location>
</feature>
<dbReference type="GO" id="GO:0006364">
    <property type="term" value="P:rRNA processing"/>
    <property type="evidence" value="ECO:0007669"/>
    <property type="project" value="TreeGrafter"/>
</dbReference>
<keyword evidence="2" id="KW-0479">Metal-binding</keyword>
<dbReference type="PANTHER" id="PTHR13100:SF10">
    <property type="entry name" value="CELL GROWTH-REGULATING NUCLEOLAR PROTEIN"/>
    <property type="match status" value="1"/>
</dbReference>
<evidence type="ECO:0000256" key="3">
    <source>
        <dbReference type="ARBA" id="ARBA00022737"/>
    </source>
</evidence>
<feature type="compositionally biased region" description="Basic residues" evidence="9">
    <location>
        <begin position="320"/>
        <end position="338"/>
    </location>
</feature>
<organism evidence="11 12">
    <name type="scientific">Podospora fimiseda</name>
    <dbReference type="NCBI Taxonomy" id="252190"/>
    <lineage>
        <taxon>Eukaryota</taxon>
        <taxon>Fungi</taxon>
        <taxon>Dikarya</taxon>
        <taxon>Ascomycota</taxon>
        <taxon>Pezizomycotina</taxon>
        <taxon>Sordariomycetes</taxon>
        <taxon>Sordariomycetidae</taxon>
        <taxon>Sordariales</taxon>
        <taxon>Podosporaceae</taxon>
        <taxon>Podospora</taxon>
    </lineage>
</organism>
<feature type="region of interest" description="Disordered" evidence="9">
    <location>
        <begin position="197"/>
        <end position="366"/>
    </location>
</feature>
<evidence type="ECO:0000256" key="7">
    <source>
        <dbReference type="ARBA" id="ARBA00061084"/>
    </source>
</evidence>
<dbReference type="PROSITE" id="PS51804">
    <property type="entry name" value="ZF_C2HC_LYAR"/>
    <property type="match status" value="2"/>
</dbReference>
<dbReference type="InterPro" id="IPR036236">
    <property type="entry name" value="Znf_C2H2_sf"/>
</dbReference>
<reference evidence="11" key="2">
    <citation type="submission" date="2023-05" db="EMBL/GenBank/DDBJ databases">
        <authorList>
            <consortium name="Lawrence Berkeley National Laboratory"/>
            <person name="Steindorff A."/>
            <person name="Hensen N."/>
            <person name="Bonometti L."/>
            <person name="Westerberg I."/>
            <person name="Brannstrom I.O."/>
            <person name="Guillou S."/>
            <person name="Cros-Aarteil S."/>
            <person name="Calhoun S."/>
            <person name="Haridas S."/>
            <person name="Kuo A."/>
            <person name="Mondo S."/>
            <person name="Pangilinan J."/>
            <person name="Riley R."/>
            <person name="Labutti K."/>
            <person name="Andreopoulos B."/>
            <person name="Lipzen A."/>
            <person name="Chen C."/>
            <person name="Yanf M."/>
            <person name="Daum C."/>
            <person name="Ng V."/>
            <person name="Clum A."/>
            <person name="Ohm R."/>
            <person name="Martin F."/>
            <person name="Silar P."/>
            <person name="Natvig D."/>
            <person name="Lalanne C."/>
            <person name="Gautier V."/>
            <person name="Ament-Velasquez S.L."/>
            <person name="Kruys A."/>
            <person name="Hutchinson M.I."/>
            <person name="Powell A.J."/>
            <person name="Barry K."/>
            <person name="Miller A.N."/>
            <person name="Grigoriev I.V."/>
            <person name="Debuchy R."/>
            <person name="Gladieux P."/>
            <person name="Thoren M.H."/>
            <person name="Johannesson H."/>
        </authorList>
    </citation>
    <scope>NUCLEOTIDE SEQUENCE</scope>
    <source>
        <strain evidence="11">CBS 990.96</strain>
    </source>
</reference>
<dbReference type="EMBL" id="MU865291">
    <property type="protein sequence ID" value="KAK4231763.1"/>
    <property type="molecule type" value="Genomic_DNA"/>
</dbReference>
<keyword evidence="12" id="KW-1185">Reference proteome</keyword>
<accession>A0AAN7BY29</accession>
<dbReference type="InterPro" id="IPR014898">
    <property type="entry name" value="Znf_C2H2_LYAR"/>
</dbReference>
<evidence type="ECO:0000256" key="6">
    <source>
        <dbReference type="ARBA" id="ARBA00023242"/>
    </source>
</evidence>
<dbReference type="GO" id="GO:0008270">
    <property type="term" value="F:zinc ion binding"/>
    <property type="evidence" value="ECO:0007669"/>
    <property type="project" value="UniProtKB-KW"/>
</dbReference>
<evidence type="ECO:0000256" key="2">
    <source>
        <dbReference type="ARBA" id="ARBA00022723"/>
    </source>
</evidence>
<evidence type="ECO:0000313" key="12">
    <source>
        <dbReference type="Proteomes" id="UP001301958"/>
    </source>
</evidence>
<dbReference type="PANTHER" id="PTHR13100">
    <property type="entry name" value="CELL GROWTH-REGULATING NUCLEOLAR PROTEIN LYAR"/>
    <property type="match status" value="1"/>
</dbReference>
<dbReference type="SUPFAM" id="SSF57667">
    <property type="entry name" value="beta-beta-alpha zinc fingers"/>
    <property type="match status" value="2"/>
</dbReference>
<dbReference type="Proteomes" id="UP001301958">
    <property type="component" value="Unassembled WGS sequence"/>
</dbReference>
<keyword evidence="3" id="KW-0677">Repeat</keyword>
<dbReference type="GO" id="GO:0000122">
    <property type="term" value="P:negative regulation of transcription by RNA polymerase II"/>
    <property type="evidence" value="ECO:0007669"/>
    <property type="project" value="TreeGrafter"/>
</dbReference>
<dbReference type="InterPro" id="IPR039999">
    <property type="entry name" value="LYAR"/>
</dbReference>
<dbReference type="GO" id="GO:0003677">
    <property type="term" value="F:DNA binding"/>
    <property type="evidence" value="ECO:0007669"/>
    <property type="project" value="InterPro"/>
</dbReference>
<feature type="region of interest" description="Disordered" evidence="9">
    <location>
        <begin position="62"/>
        <end position="98"/>
    </location>
</feature>
<feature type="compositionally biased region" description="Basic and acidic residues" evidence="9">
    <location>
        <begin position="339"/>
        <end position="363"/>
    </location>
</feature>
<evidence type="ECO:0000256" key="1">
    <source>
        <dbReference type="ARBA" id="ARBA00004123"/>
    </source>
</evidence>
<evidence type="ECO:0000313" key="11">
    <source>
        <dbReference type="EMBL" id="KAK4231763.1"/>
    </source>
</evidence>
<comment type="subcellular location">
    <subcellularLocation>
        <location evidence="1">Nucleus</location>
    </subcellularLocation>
</comment>
<gene>
    <name evidence="11" type="ORF">QBC38DRAFT_354114</name>
</gene>
<evidence type="ECO:0000256" key="9">
    <source>
        <dbReference type="SAM" id="MobiDB-lite"/>
    </source>
</evidence>
<dbReference type="Gene3D" id="3.30.1490.490">
    <property type="match status" value="1"/>
</dbReference>
<feature type="compositionally biased region" description="Low complexity" evidence="9">
    <location>
        <begin position="69"/>
        <end position="89"/>
    </location>
</feature>
<reference evidence="11" key="1">
    <citation type="journal article" date="2023" name="Mol. Phylogenet. Evol.">
        <title>Genome-scale phylogeny and comparative genomics of the fungal order Sordariales.</title>
        <authorList>
            <person name="Hensen N."/>
            <person name="Bonometti L."/>
            <person name="Westerberg I."/>
            <person name="Brannstrom I.O."/>
            <person name="Guillou S."/>
            <person name="Cros-Aarteil S."/>
            <person name="Calhoun S."/>
            <person name="Haridas S."/>
            <person name="Kuo A."/>
            <person name="Mondo S."/>
            <person name="Pangilinan J."/>
            <person name="Riley R."/>
            <person name="LaButti K."/>
            <person name="Andreopoulos B."/>
            <person name="Lipzen A."/>
            <person name="Chen C."/>
            <person name="Yan M."/>
            <person name="Daum C."/>
            <person name="Ng V."/>
            <person name="Clum A."/>
            <person name="Steindorff A."/>
            <person name="Ohm R.A."/>
            <person name="Martin F."/>
            <person name="Silar P."/>
            <person name="Natvig D.O."/>
            <person name="Lalanne C."/>
            <person name="Gautier V."/>
            <person name="Ament-Velasquez S.L."/>
            <person name="Kruys A."/>
            <person name="Hutchinson M.I."/>
            <person name="Powell A.J."/>
            <person name="Barry K."/>
            <person name="Miller A.N."/>
            <person name="Grigoriev I.V."/>
            <person name="Debuchy R."/>
            <person name="Gladieux P."/>
            <person name="Hiltunen Thoren M."/>
            <person name="Johannesson H."/>
        </authorList>
    </citation>
    <scope>NUCLEOTIDE SEQUENCE</scope>
    <source>
        <strain evidence="11">CBS 990.96</strain>
    </source>
</reference>
<comment type="similarity">
    <text evidence="7">Belongs to the UPF0743 family.</text>
</comment>
<feature type="region of interest" description="Disordered" evidence="9">
    <location>
        <begin position="119"/>
        <end position="142"/>
    </location>
</feature>
<proteinExistence type="inferred from homology"/>
<dbReference type="Pfam" id="PF08790">
    <property type="entry name" value="zf-LYAR"/>
    <property type="match status" value="1"/>
</dbReference>
<comment type="caution">
    <text evidence="11">The sequence shown here is derived from an EMBL/GenBank/DDBJ whole genome shotgun (WGS) entry which is preliminary data.</text>
</comment>
<evidence type="ECO:0000256" key="5">
    <source>
        <dbReference type="ARBA" id="ARBA00022833"/>
    </source>
</evidence>
<sequence length="439" mass="48919">MVSFSCEACGDILTKKKLDPHRNRCRGATFTCIDCMVHFPGTEYRWHTSCMSEEQKYQGALYKDKKNNNNRNNNNTNGNNYNNNRNNNRTSGSAPMPHAMAQPAYVESVVEDNEWRHYDQESDDDTFPVRNLPEAPTPPSAVERPANVFDFLIENPTPTASHVSLPATANVETQLVRFDPDANGASDDFEMRDDALVPYDGPAPVSNFETPAPKTTRRKVKDADKDANKDKKRKRLHIETDHAMEDAPPVMHSGLTGGLNRLMSRPSVFPPSPDYSGDNKAPPTPIKKTKSKKSSKSPGRSTTEALSNGFMAMIAGPKAKPVKKKTKTSSNSTKKKPVKRLEGAKEPKLLEYRPSSKDGEPKTDGQMVVFKPSVDHFLSFVNKGPESERGCSLNKALKRYHRERSASGVSLSKAAEEKELFKSLRMKKNDRGEIVLFCV</sequence>
<dbReference type="AlphaFoldDB" id="A0AAN7BY29"/>
<name>A0AAN7BY29_9PEZI</name>
<dbReference type="FunFam" id="3.30.1490.490:FF:000001">
    <property type="entry name" value="cell growth-regulating nucleolar protein-like"/>
    <property type="match status" value="1"/>
</dbReference>
<keyword evidence="4 8" id="KW-0863">Zinc-finger</keyword>
<keyword evidence="5" id="KW-0862">Zinc</keyword>
<keyword evidence="6" id="KW-0539">Nucleus</keyword>
<protein>
    <recommendedName>
        <fullName evidence="10">Zinc finger C2H2 LYAR-type domain-containing protein</fullName>
    </recommendedName>
</protein>
<dbReference type="GO" id="GO:0005730">
    <property type="term" value="C:nucleolus"/>
    <property type="evidence" value="ECO:0007669"/>
    <property type="project" value="TreeGrafter"/>
</dbReference>
<evidence type="ECO:0000256" key="4">
    <source>
        <dbReference type="ARBA" id="ARBA00022771"/>
    </source>
</evidence>